<dbReference type="EMBL" id="JARBHA010000015">
    <property type="protein sequence ID" value="KAJ9680977.1"/>
    <property type="molecule type" value="Genomic_DNA"/>
</dbReference>
<keyword evidence="3" id="KW-1185">Reference proteome</keyword>
<organism evidence="2 3">
    <name type="scientific">Vitis rotundifolia</name>
    <name type="common">Muscadine grape</name>
    <dbReference type="NCBI Taxonomy" id="103349"/>
    <lineage>
        <taxon>Eukaryota</taxon>
        <taxon>Viridiplantae</taxon>
        <taxon>Streptophyta</taxon>
        <taxon>Embryophyta</taxon>
        <taxon>Tracheophyta</taxon>
        <taxon>Spermatophyta</taxon>
        <taxon>Magnoliopsida</taxon>
        <taxon>eudicotyledons</taxon>
        <taxon>Gunneridae</taxon>
        <taxon>Pentapetalae</taxon>
        <taxon>rosids</taxon>
        <taxon>Vitales</taxon>
        <taxon>Vitaceae</taxon>
        <taxon>Viteae</taxon>
        <taxon>Vitis</taxon>
    </lineage>
</organism>
<protein>
    <recommendedName>
        <fullName evidence="4">Transmembrane protein</fullName>
    </recommendedName>
</protein>
<sequence length="340" mass="37995">MSGQLLSPEKPAFQPEWALENVRMTFFKCVRWQVEETMDPINCPYHYFCDSTYPGNYPPVVDILLLLFATASYLGILVFTAMEISGGRSFHQTRRYLLPTGPVSLPVILLALSLPVILLALAKGRRINTIFPLSSVGPAILQLLHISALAFDTVADSDIKYAFFEVSTISGILHASLYLDSVILPYYTGFDALVSSTFSGECVSCVCRKEVLVVGGMLVSYRGWSATTFLVVGTLCLRIICRLTADDKGKTTIFIKSVLESLCWMLITMDSLYLTKNSPTERPLLRSAAFGGVFVLICLHVLRKACAQLRRWHSGCEKGCSYDLSQNRMQLYVDRGFYFY</sequence>
<evidence type="ECO:0000313" key="2">
    <source>
        <dbReference type="EMBL" id="KAJ9680977.1"/>
    </source>
</evidence>
<name>A0AA39DG61_VITRO</name>
<proteinExistence type="predicted"/>
<feature type="transmembrane region" description="Helical" evidence="1">
    <location>
        <begin position="221"/>
        <end position="241"/>
    </location>
</feature>
<dbReference type="PANTHER" id="PTHR37726:SF1">
    <property type="entry name" value="TRANSMEMBRANE PROTEIN"/>
    <property type="match status" value="1"/>
</dbReference>
<keyword evidence="1" id="KW-1133">Transmembrane helix</keyword>
<keyword evidence="1" id="KW-0472">Membrane</keyword>
<feature type="transmembrane region" description="Helical" evidence="1">
    <location>
        <begin position="284"/>
        <end position="302"/>
    </location>
</feature>
<evidence type="ECO:0008006" key="4">
    <source>
        <dbReference type="Google" id="ProtNLM"/>
    </source>
</evidence>
<dbReference type="PANTHER" id="PTHR37726">
    <property type="entry name" value="TRANSMEMBRANE PROTEIN"/>
    <property type="match status" value="1"/>
</dbReference>
<feature type="transmembrane region" description="Helical" evidence="1">
    <location>
        <begin position="253"/>
        <end position="272"/>
    </location>
</feature>
<comment type="caution">
    <text evidence="2">The sequence shown here is derived from an EMBL/GenBank/DDBJ whole genome shotgun (WGS) entry which is preliminary data.</text>
</comment>
<accession>A0AA39DG61</accession>
<reference evidence="2 3" key="1">
    <citation type="journal article" date="2023" name="BMC Biotechnol.">
        <title>Vitis rotundifolia cv Carlos genome sequencing.</title>
        <authorList>
            <person name="Huff M."/>
            <person name="Hulse-Kemp A."/>
            <person name="Scheffler B."/>
            <person name="Youngblood R."/>
            <person name="Simpson S."/>
            <person name="Babiker E."/>
            <person name="Staton M."/>
        </authorList>
    </citation>
    <scope>NUCLEOTIDE SEQUENCE [LARGE SCALE GENOMIC DNA]</scope>
    <source>
        <tissue evidence="2">Leaf</tissue>
    </source>
</reference>
<feature type="transmembrane region" description="Helical" evidence="1">
    <location>
        <begin position="130"/>
        <end position="151"/>
    </location>
</feature>
<feature type="transmembrane region" description="Helical" evidence="1">
    <location>
        <begin position="96"/>
        <end position="118"/>
    </location>
</feature>
<feature type="transmembrane region" description="Helical" evidence="1">
    <location>
        <begin position="63"/>
        <end position="84"/>
    </location>
</feature>
<dbReference type="AlphaFoldDB" id="A0AA39DG61"/>
<dbReference type="Proteomes" id="UP001168098">
    <property type="component" value="Unassembled WGS sequence"/>
</dbReference>
<evidence type="ECO:0000313" key="3">
    <source>
        <dbReference type="Proteomes" id="UP001168098"/>
    </source>
</evidence>
<keyword evidence="1" id="KW-0812">Transmembrane</keyword>
<evidence type="ECO:0000256" key="1">
    <source>
        <dbReference type="SAM" id="Phobius"/>
    </source>
</evidence>
<gene>
    <name evidence="2" type="ORF">PVL29_020071</name>
</gene>